<proteinExistence type="predicted"/>
<evidence type="ECO:0000313" key="6">
    <source>
        <dbReference type="EMBL" id="CAB5059502.1"/>
    </source>
</evidence>
<gene>
    <name evidence="2" type="ORF">UFOPK2289_00476</name>
    <name evidence="3" type="ORF">UFOPK2822_01219</name>
    <name evidence="4" type="ORF">UFOPK3346_00840</name>
    <name evidence="5" type="ORF">UFOPK3670_00880</name>
    <name evidence="6" type="ORF">UFOPK4308_00927</name>
</gene>
<sequence length="231" mass="23713">MASGLNSPLSGRVTSGFGGAGNYKSRIIFGTAIIAFVPFLLSTFAASITVGSGALEFGQGSQQAIACDATVYASVGEEWHSLPTAEDTSAGFFRVRAVTISNLDLLSCRGKKLRVRLIDTNGAELQIGGVVGADPSPHVIQIALPNSDAPTDSGDPTELQLAYLAGDGSVITGDMNAAVNLSITGTSVYDGTNLDATSADVTFYLDPTATVVNLDGQFVGRTTVETVANNS</sequence>
<evidence type="ECO:0000313" key="2">
    <source>
        <dbReference type="EMBL" id="CAB4660563.1"/>
    </source>
</evidence>
<organism evidence="3">
    <name type="scientific">freshwater metagenome</name>
    <dbReference type="NCBI Taxonomy" id="449393"/>
    <lineage>
        <taxon>unclassified sequences</taxon>
        <taxon>metagenomes</taxon>
        <taxon>ecological metagenomes</taxon>
    </lineage>
</organism>
<evidence type="ECO:0000313" key="5">
    <source>
        <dbReference type="EMBL" id="CAB4924462.1"/>
    </source>
</evidence>
<dbReference type="EMBL" id="CAFBMV010000005">
    <property type="protein sequence ID" value="CAB4924462.1"/>
    <property type="molecule type" value="Genomic_DNA"/>
</dbReference>
<feature type="transmembrane region" description="Helical" evidence="1">
    <location>
        <begin position="27"/>
        <end position="50"/>
    </location>
</feature>
<dbReference type="EMBL" id="CAEZZC010000018">
    <property type="protein sequence ID" value="CAB4757253.1"/>
    <property type="molecule type" value="Genomic_DNA"/>
</dbReference>
<accession>A0A6J6UEY2</accession>
<evidence type="ECO:0000256" key="1">
    <source>
        <dbReference type="SAM" id="Phobius"/>
    </source>
</evidence>
<dbReference type="EMBL" id="CAFBQL010000005">
    <property type="protein sequence ID" value="CAB5059502.1"/>
    <property type="molecule type" value="Genomic_DNA"/>
</dbReference>
<dbReference type="AlphaFoldDB" id="A0A6J6UEY2"/>
<reference evidence="3" key="1">
    <citation type="submission" date="2020-05" db="EMBL/GenBank/DDBJ databases">
        <authorList>
            <person name="Chiriac C."/>
            <person name="Salcher M."/>
            <person name="Ghai R."/>
            <person name="Kavagutti S V."/>
        </authorList>
    </citation>
    <scope>NUCLEOTIDE SEQUENCE</scope>
</reference>
<dbReference type="EMBL" id="CAEZWT010000008">
    <property type="protein sequence ID" value="CAB4660563.1"/>
    <property type="molecule type" value="Genomic_DNA"/>
</dbReference>
<evidence type="ECO:0000313" key="4">
    <source>
        <dbReference type="EMBL" id="CAB4867635.1"/>
    </source>
</evidence>
<keyword evidence="1" id="KW-1133">Transmembrane helix</keyword>
<name>A0A6J6UEY2_9ZZZZ</name>
<evidence type="ECO:0000313" key="3">
    <source>
        <dbReference type="EMBL" id="CAB4757253.1"/>
    </source>
</evidence>
<keyword evidence="1" id="KW-0812">Transmembrane</keyword>
<protein>
    <submittedName>
        <fullName evidence="3">Unannotated protein</fullName>
    </submittedName>
</protein>
<dbReference type="EMBL" id="CAFBLE010000005">
    <property type="protein sequence ID" value="CAB4867635.1"/>
    <property type="molecule type" value="Genomic_DNA"/>
</dbReference>
<keyword evidence="1" id="KW-0472">Membrane</keyword>